<dbReference type="WBParaSite" id="nRc.2.0.1.t08480-RA">
    <property type="protein sequence ID" value="nRc.2.0.1.t08480-RA"/>
    <property type="gene ID" value="nRc.2.0.1.g08480"/>
</dbReference>
<proteinExistence type="predicted"/>
<evidence type="ECO:0000313" key="2">
    <source>
        <dbReference type="Proteomes" id="UP000887565"/>
    </source>
</evidence>
<sequence length="69" mass="7935">MTVNYYKTRRGSFDTRNLKWDGSTFLTGSDLDIKKVCFIVFGSTKLQSSDPKMNSYQKSSDLSLENYGY</sequence>
<keyword evidence="2" id="KW-1185">Reference proteome</keyword>
<evidence type="ECO:0000313" key="3">
    <source>
        <dbReference type="WBParaSite" id="nRc.2.0.1.t08480-RA"/>
    </source>
</evidence>
<organism evidence="2 3">
    <name type="scientific">Romanomermis culicivorax</name>
    <name type="common">Nematode worm</name>
    <dbReference type="NCBI Taxonomy" id="13658"/>
    <lineage>
        <taxon>Eukaryota</taxon>
        <taxon>Metazoa</taxon>
        <taxon>Ecdysozoa</taxon>
        <taxon>Nematoda</taxon>
        <taxon>Enoplea</taxon>
        <taxon>Dorylaimia</taxon>
        <taxon>Mermithida</taxon>
        <taxon>Mermithoidea</taxon>
        <taxon>Mermithidae</taxon>
        <taxon>Romanomermis</taxon>
    </lineage>
</organism>
<reference evidence="3" key="1">
    <citation type="submission" date="2022-11" db="UniProtKB">
        <authorList>
            <consortium name="WormBaseParasite"/>
        </authorList>
    </citation>
    <scope>IDENTIFICATION</scope>
</reference>
<dbReference type="Proteomes" id="UP000887565">
    <property type="component" value="Unplaced"/>
</dbReference>
<evidence type="ECO:0000256" key="1">
    <source>
        <dbReference type="SAM" id="MobiDB-lite"/>
    </source>
</evidence>
<feature type="region of interest" description="Disordered" evidence="1">
    <location>
        <begin position="47"/>
        <end position="69"/>
    </location>
</feature>
<protein>
    <submittedName>
        <fullName evidence="3">Uncharacterized protein</fullName>
    </submittedName>
</protein>
<name>A0A915I3S1_ROMCU</name>
<feature type="compositionally biased region" description="Polar residues" evidence="1">
    <location>
        <begin position="47"/>
        <end position="63"/>
    </location>
</feature>
<dbReference type="AlphaFoldDB" id="A0A915I3S1"/>
<accession>A0A915I3S1</accession>